<reference evidence="8" key="1">
    <citation type="submission" date="2015-07" db="EMBL/GenBank/DDBJ databases">
        <title>Draft genome sequence of Acetobacterium bakii DSM 8293, a potential psychrophilic chemical producer through syngas fermentation.</title>
        <authorList>
            <person name="Song Y."/>
            <person name="Hwang S."/>
            <person name="Cho B.-K."/>
        </authorList>
    </citation>
    <scope>NUCLEOTIDE SEQUENCE [LARGE SCALE GENOMIC DNA]</scope>
    <source>
        <strain evidence="8">DSM 8239</strain>
    </source>
</reference>
<dbReference type="PANTHER" id="PTHR13353:SF5">
    <property type="entry name" value="TRANSMEMBRANE PROTEIN 19"/>
    <property type="match status" value="1"/>
</dbReference>
<feature type="transmembrane region" description="Helical" evidence="6">
    <location>
        <begin position="264"/>
        <end position="280"/>
    </location>
</feature>
<evidence type="ECO:0008006" key="9">
    <source>
        <dbReference type="Google" id="ProtNLM"/>
    </source>
</evidence>
<evidence type="ECO:0000256" key="3">
    <source>
        <dbReference type="ARBA" id="ARBA00022692"/>
    </source>
</evidence>
<dbReference type="PANTHER" id="PTHR13353">
    <property type="entry name" value="TRANSMEMBRANE PROTEIN 19"/>
    <property type="match status" value="1"/>
</dbReference>
<keyword evidence="5 6" id="KW-0472">Membrane</keyword>
<evidence type="ECO:0000313" key="7">
    <source>
        <dbReference type="EMBL" id="KNZ43148.1"/>
    </source>
</evidence>
<keyword evidence="4 6" id="KW-1133">Transmembrane helix</keyword>
<keyword evidence="3 6" id="KW-0812">Transmembrane</keyword>
<comment type="subcellular location">
    <subcellularLocation>
        <location evidence="1">Membrane</location>
        <topology evidence="1">Multi-pass membrane protein</topology>
    </subcellularLocation>
</comment>
<dbReference type="EMBL" id="LGYO01000007">
    <property type="protein sequence ID" value="KNZ43148.1"/>
    <property type="molecule type" value="Genomic_DNA"/>
</dbReference>
<dbReference type="InterPro" id="IPR002794">
    <property type="entry name" value="DUF92_TMEM19"/>
</dbReference>
<feature type="transmembrane region" description="Helical" evidence="6">
    <location>
        <begin position="169"/>
        <end position="192"/>
    </location>
</feature>
<protein>
    <recommendedName>
        <fullName evidence="9">DUF92 domain-containing protein</fullName>
    </recommendedName>
</protein>
<comment type="similarity">
    <text evidence="2">Belongs to the TMEM19 family.</text>
</comment>
<gene>
    <name evidence="7" type="ORF">AKG39_03105</name>
</gene>
<feature type="transmembrane region" description="Helical" evidence="6">
    <location>
        <begin position="204"/>
        <end position="224"/>
    </location>
</feature>
<feature type="transmembrane region" description="Helical" evidence="6">
    <location>
        <begin position="100"/>
        <end position="119"/>
    </location>
</feature>
<dbReference type="RefSeq" id="WP_050738892.1">
    <property type="nucleotide sequence ID" value="NZ_LGYO01000007.1"/>
</dbReference>
<dbReference type="Proteomes" id="UP000036873">
    <property type="component" value="Unassembled WGS sequence"/>
</dbReference>
<sequence>MENILDANLVIQTGTYIQQILFVLLSLLFAGVAFKRRSLTPAASVGAFFLAVALYYTGGPLFLLLLMVFFVSATLLSHFKASIKDPIEAELHAKAGPRDLFQVAANGGAALIMGILFVISQNEVYVMAVAIAFAACNADTWASEIGILSKRAPVSLLTFRPVKRGISGGVSPLGLVASCGGAALIALTFGFYELVTGNAGEFLLFQMGLITLGGFMGSILDSLMGGTIQAKYISLKTGELTEKPTYENKPNALHKGWRFVNNDFVNFASSFLASVLVLFFY</sequence>
<evidence type="ECO:0000256" key="6">
    <source>
        <dbReference type="SAM" id="Phobius"/>
    </source>
</evidence>
<dbReference type="GO" id="GO:0016020">
    <property type="term" value="C:membrane"/>
    <property type="evidence" value="ECO:0007669"/>
    <property type="project" value="UniProtKB-SubCell"/>
</dbReference>
<dbReference type="OrthoDB" id="9808500at2"/>
<comment type="caution">
    <text evidence="7">The sequence shown here is derived from an EMBL/GenBank/DDBJ whole genome shotgun (WGS) entry which is preliminary data.</text>
</comment>
<evidence type="ECO:0000256" key="1">
    <source>
        <dbReference type="ARBA" id="ARBA00004141"/>
    </source>
</evidence>
<proteinExistence type="inferred from homology"/>
<name>A0A0L6U3Q1_9FIRM</name>
<dbReference type="Pfam" id="PF01940">
    <property type="entry name" value="DUF92"/>
    <property type="match status" value="1"/>
</dbReference>
<evidence type="ECO:0000256" key="5">
    <source>
        <dbReference type="ARBA" id="ARBA00023136"/>
    </source>
</evidence>
<organism evidence="7 8">
    <name type="scientific">Acetobacterium bakii</name>
    <dbReference type="NCBI Taxonomy" id="52689"/>
    <lineage>
        <taxon>Bacteria</taxon>
        <taxon>Bacillati</taxon>
        <taxon>Bacillota</taxon>
        <taxon>Clostridia</taxon>
        <taxon>Eubacteriales</taxon>
        <taxon>Eubacteriaceae</taxon>
        <taxon>Acetobacterium</taxon>
    </lineage>
</organism>
<dbReference type="AlphaFoldDB" id="A0A0L6U3Q1"/>
<dbReference type="STRING" id="52689.AKG39_03105"/>
<feature type="transmembrane region" description="Helical" evidence="6">
    <location>
        <begin position="16"/>
        <end position="34"/>
    </location>
</feature>
<evidence type="ECO:0000256" key="2">
    <source>
        <dbReference type="ARBA" id="ARBA00009012"/>
    </source>
</evidence>
<accession>A0A0L6U3Q1</accession>
<evidence type="ECO:0000313" key="8">
    <source>
        <dbReference type="Proteomes" id="UP000036873"/>
    </source>
</evidence>
<evidence type="ECO:0000256" key="4">
    <source>
        <dbReference type="ARBA" id="ARBA00022989"/>
    </source>
</evidence>
<keyword evidence="8" id="KW-1185">Reference proteome</keyword>